<comment type="caution">
    <text evidence="1">The sequence shown here is derived from an EMBL/GenBank/DDBJ whole genome shotgun (WGS) entry which is preliminary data.</text>
</comment>
<gene>
    <name evidence="1" type="ORF">SDC9_151543</name>
</gene>
<protein>
    <submittedName>
        <fullName evidence="1">Uncharacterized protein</fullName>
    </submittedName>
</protein>
<sequence length="66" mass="7144">MPAFDPDAEVVCLTLTIPSWISSIERTKSAADLDIISPAAKSKLIEALEELQSKGLEMLETIRGEA</sequence>
<accession>A0A645ES84</accession>
<proteinExistence type="predicted"/>
<reference evidence="1" key="1">
    <citation type="submission" date="2019-08" db="EMBL/GenBank/DDBJ databases">
        <authorList>
            <person name="Kucharzyk K."/>
            <person name="Murdoch R.W."/>
            <person name="Higgins S."/>
            <person name="Loffler F."/>
        </authorList>
    </citation>
    <scope>NUCLEOTIDE SEQUENCE</scope>
</reference>
<organism evidence="1">
    <name type="scientific">bioreactor metagenome</name>
    <dbReference type="NCBI Taxonomy" id="1076179"/>
    <lineage>
        <taxon>unclassified sequences</taxon>
        <taxon>metagenomes</taxon>
        <taxon>ecological metagenomes</taxon>
    </lineage>
</organism>
<dbReference type="AlphaFoldDB" id="A0A645ES84"/>
<evidence type="ECO:0000313" key="1">
    <source>
        <dbReference type="EMBL" id="MPN04306.1"/>
    </source>
</evidence>
<dbReference type="EMBL" id="VSSQ01050232">
    <property type="protein sequence ID" value="MPN04306.1"/>
    <property type="molecule type" value="Genomic_DNA"/>
</dbReference>
<name>A0A645ES84_9ZZZZ</name>